<dbReference type="EMBL" id="CP001947">
    <property type="protein sequence ID" value="ADM11738.1"/>
    <property type="molecule type" value="Genomic_DNA"/>
</dbReference>
<keyword evidence="3" id="KW-1185">Reference proteome</keyword>
<sequence length="185" mass="20985">MDELISQIRNTETKERDEASSLENDSDHPMDDTASKDLSDEDPHNPFNQEEVEKTLDEDEEDIHELTSSQVSTPLHIMKLDFNVLKQIRREIQAKMDIDEIKKSKKYKVEGEFTGIIKKLDMFGGDVACLELVDESDSIYGSCSQRVVDEFGLKVGAIIVLSNCSLWKINGNHLNIVSENIRKAV</sequence>
<reference evidence="2 3" key="1">
    <citation type="journal article" date="2010" name="Nat. Commun.">
        <title>The complete sequence of the smallest known nuclear genome from the microsporidian Encephalitozoon intestinalis.</title>
        <authorList>
            <person name="Corradi N."/>
            <person name="Pombert J.-F."/>
            <person name="Farinelli L."/>
            <person name="Didier E.S."/>
            <person name="Keeling P.J."/>
        </authorList>
    </citation>
    <scope>NUCLEOTIDE SEQUENCE [LARGE SCALE GENOMIC DNA]</scope>
    <source>
        <strain evidence="2 3">ATCC 50506</strain>
    </source>
</reference>
<accession>E0S7Q9</accession>
<dbReference type="OrthoDB" id="2191211at2759"/>
<dbReference type="Proteomes" id="UP000002313">
    <property type="component" value="Chromosome VI"/>
</dbReference>
<gene>
    <name evidence="2" type="ORF">Eint_061330</name>
</gene>
<feature type="region of interest" description="Disordered" evidence="1">
    <location>
        <begin position="1"/>
        <end position="50"/>
    </location>
</feature>
<evidence type="ECO:0000313" key="3">
    <source>
        <dbReference type="Proteomes" id="UP000002313"/>
    </source>
</evidence>
<name>E0S7Q9_ENCIT</name>
<proteinExistence type="predicted"/>
<dbReference type="AlphaFoldDB" id="E0S7Q9"/>
<dbReference type="HOGENOM" id="CLU_124533_0_0_1"/>
<protein>
    <submittedName>
        <fullName evidence="2">Uncharacterized protein</fullName>
    </submittedName>
</protein>
<evidence type="ECO:0000313" key="2">
    <source>
        <dbReference type="EMBL" id="ADM11738.1"/>
    </source>
</evidence>
<organism evidence="2 3">
    <name type="scientific">Encephalitozoon intestinalis (strain ATCC 50506)</name>
    <name type="common">Microsporidian parasite</name>
    <name type="synonym">Septata intestinalis</name>
    <dbReference type="NCBI Taxonomy" id="876142"/>
    <lineage>
        <taxon>Eukaryota</taxon>
        <taxon>Fungi</taxon>
        <taxon>Fungi incertae sedis</taxon>
        <taxon>Microsporidia</taxon>
        <taxon>Unikaryonidae</taxon>
        <taxon>Encephalitozoon</taxon>
    </lineage>
</organism>
<dbReference type="GeneID" id="9697914"/>
<dbReference type="KEGG" id="ein:Eint_061330"/>
<reference evidence="2 3" key="2">
    <citation type="journal article" date="2012" name="Proc. Natl. Acad. Sci. U.S.A.">
        <title>Gain and loss of multiple functionally related, horizontally transferred genes in the reduced genomes of two microsporidian parasites.</title>
        <authorList>
            <person name="Pombert J.-F."/>
            <person name="Selman M."/>
            <person name="Burki F."/>
            <person name="Bardell F.T."/>
            <person name="Farinelli L."/>
            <person name="Solter L.F."/>
            <person name="Whitman D.W."/>
            <person name="Weiss L.M."/>
            <person name="Corradi N."/>
            <person name="Keeling P.J."/>
        </authorList>
    </citation>
    <scope>NUCLEOTIDE SEQUENCE [LARGE SCALE GENOMIC DNA]</scope>
    <source>
        <strain evidence="2 3">ATCC 50506</strain>
    </source>
</reference>
<feature type="compositionally biased region" description="Basic and acidic residues" evidence="1">
    <location>
        <begin position="11"/>
        <end position="44"/>
    </location>
</feature>
<dbReference type="RefSeq" id="XP_003073098.1">
    <property type="nucleotide sequence ID" value="XM_003073052.1"/>
</dbReference>
<evidence type="ECO:0000256" key="1">
    <source>
        <dbReference type="SAM" id="MobiDB-lite"/>
    </source>
</evidence>
<dbReference type="VEuPathDB" id="MicrosporidiaDB:Eint_061330"/>